<dbReference type="Pfam" id="PF01035">
    <property type="entry name" value="DNA_binding_1"/>
    <property type="match status" value="1"/>
</dbReference>
<protein>
    <recommendedName>
        <fullName evidence="3">methylated-DNA--[protein]-cysteine S-methyltransferase</fullName>
        <ecNumber evidence="3">2.1.1.63</ecNumber>
    </recommendedName>
</protein>
<proteinExistence type="inferred from homology"/>
<evidence type="ECO:0000256" key="8">
    <source>
        <dbReference type="ARBA" id="ARBA00049348"/>
    </source>
</evidence>
<organism evidence="10">
    <name type="scientific">freshwater metagenome</name>
    <dbReference type="NCBI Taxonomy" id="449393"/>
    <lineage>
        <taxon>unclassified sequences</taxon>
        <taxon>metagenomes</taxon>
        <taxon>ecological metagenomes</taxon>
    </lineage>
</organism>
<dbReference type="NCBIfam" id="TIGR00589">
    <property type="entry name" value="ogt"/>
    <property type="match status" value="1"/>
</dbReference>
<evidence type="ECO:0000256" key="5">
    <source>
        <dbReference type="ARBA" id="ARBA00022679"/>
    </source>
</evidence>
<dbReference type="EC" id="2.1.1.63" evidence="3"/>
<evidence type="ECO:0000256" key="7">
    <source>
        <dbReference type="ARBA" id="ARBA00023204"/>
    </source>
</evidence>
<dbReference type="GO" id="GO:0032259">
    <property type="term" value="P:methylation"/>
    <property type="evidence" value="ECO:0007669"/>
    <property type="project" value="UniProtKB-KW"/>
</dbReference>
<dbReference type="FunFam" id="1.10.10.10:FF:000214">
    <property type="entry name" value="Methylated-DNA--protein-cysteine methyltransferase"/>
    <property type="match status" value="1"/>
</dbReference>
<evidence type="ECO:0000259" key="9">
    <source>
        <dbReference type="Pfam" id="PF01035"/>
    </source>
</evidence>
<dbReference type="PANTHER" id="PTHR10815:SF5">
    <property type="entry name" value="METHYLATED-DNA--PROTEIN-CYSTEINE METHYLTRANSFERASE"/>
    <property type="match status" value="1"/>
</dbReference>
<keyword evidence="7" id="KW-0234">DNA repair</keyword>
<evidence type="ECO:0000256" key="6">
    <source>
        <dbReference type="ARBA" id="ARBA00022763"/>
    </source>
</evidence>
<dbReference type="GO" id="GO:0003908">
    <property type="term" value="F:methylated-DNA-[protein]-cysteine S-methyltransferase activity"/>
    <property type="evidence" value="ECO:0007669"/>
    <property type="project" value="UniProtKB-EC"/>
</dbReference>
<comment type="similarity">
    <text evidence="2">Belongs to the MGMT family.</text>
</comment>
<dbReference type="AlphaFoldDB" id="A0A6J7K9B3"/>
<feature type="domain" description="Methylated-DNA-[protein]-cysteine S-methyltransferase DNA binding" evidence="9">
    <location>
        <begin position="91"/>
        <end position="169"/>
    </location>
</feature>
<keyword evidence="4" id="KW-0489">Methyltransferase</keyword>
<dbReference type="CDD" id="cd06445">
    <property type="entry name" value="ATase"/>
    <property type="match status" value="1"/>
</dbReference>
<dbReference type="Gene3D" id="1.10.10.10">
    <property type="entry name" value="Winged helix-like DNA-binding domain superfamily/Winged helix DNA-binding domain"/>
    <property type="match status" value="1"/>
</dbReference>
<dbReference type="InterPro" id="IPR001497">
    <property type="entry name" value="MethylDNA_cys_MeTrfase_AS"/>
</dbReference>
<gene>
    <name evidence="10" type="ORF">UFOPK3772_01615</name>
</gene>
<evidence type="ECO:0000256" key="1">
    <source>
        <dbReference type="ARBA" id="ARBA00001286"/>
    </source>
</evidence>
<accession>A0A6J7K9B3</accession>
<dbReference type="InterPro" id="IPR036388">
    <property type="entry name" value="WH-like_DNA-bd_sf"/>
</dbReference>
<evidence type="ECO:0000256" key="4">
    <source>
        <dbReference type="ARBA" id="ARBA00022603"/>
    </source>
</evidence>
<dbReference type="InterPro" id="IPR036217">
    <property type="entry name" value="MethylDNA_cys_MeTrfase_DNAb"/>
</dbReference>
<sequence length="176" mass="18545">MPALIYSVFAIPGGELTVVCDLRQLGDRGEQEYGAVVAATYRGLADAMDRLDEAARPRRADLGSVAGAIAGYLDQDLTALDAVSVRQQGGPFQQQTWTAMRTISPGTIDSYGGLARRAGRPRAARAVGTACSSNLVALFVPCHRVVAANGIGGYGYGLDVKRALLAHEDADPDQPR</sequence>
<keyword evidence="6" id="KW-0227">DNA damage</keyword>
<reference evidence="10" key="1">
    <citation type="submission" date="2020-05" db="EMBL/GenBank/DDBJ databases">
        <authorList>
            <person name="Chiriac C."/>
            <person name="Salcher M."/>
            <person name="Ghai R."/>
            <person name="Kavagutti S V."/>
        </authorList>
    </citation>
    <scope>NUCLEOTIDE SEQUENCE</scope>
</reference>
<dbReference type="InterPro" id="IPR014048">
    <property type="entry name" value="MethylDNA_cys_MeTrfase_DNA-bd"/>
</dbReference>
<evidence type="ECO:0000313" key="10">
    <source>
        <dbReference type="EMBL" id="CAB4952117.1"/>
    </source>
</evidence>
<name>A0A6J7K9B3_9ZZZZ</name>
<comment type="catalytic activity">
    <reaction evidence="1">
        <text>a 4-O-methyl-thymidine in DNA + L-cysteinyl-[protein] = a thymidine in DNA + S-methyl-L-cysteinyl-[protein]</text>
        <dbReference type="Rhea" id="RHEA:53428"/>
        <dbReference type="Rhea" id="RHEA-COMP:10131"/>
        <dbReference type="Rhea" id="RHEA-COMP:10132"/>
        <dbReference type="Rhea" id="RHEA-COMP:13555"/>
        <dbReference type="Rhea" id="RHEA-COMP:13556"/>
        <dbReference type="ChEBI" id="CHEBI:29950"/>
        <dbReference type="ChEBI" id="CHEBI:82612"/>
        <dbReference type="ChEBI" id="CHEBI:137386"/>
        <dbReference type="ChEBI" id="CHEBI:137387"/>
        <dbReference type="EC" id="2.1.1.63"/>
    </reaction>
</comment>
<evidence type="ECO:0000256" key="2">
    <source>
        <dbReference type="ARBA" id="ARBA00008711"/>
    </source>
</evidence>
<evidence type="ECO:0000256" key="3">
    <source>
        <dbReference type="ARBA" id="ARBA00011918"/>
    </source>
</evidence>
<dbReference type="GO" id="GO:0006281">
    <property type="term" value="P:DNA repair"/>
    <property type="evidence" value="ECO:0007669"/>
    <property type="project" value="UniProtKB-KW"/>
</dbReference>
<keyword evidence="5" id="KW-0808">Transferase</keyword>
<dbReference type="EMBL" id="CAFBNE010000048">
    <property type="protein sequence ID" value="CAB4952117.1"/>
    <property type="molecule type" value="Genomic_DNA"/>
</dbReference>
<dbReference type="PROSITE" id="PS00374">
    <property type="entry name" value="MGMT"/>
    <property type="match status" value="1"/>
</dbReference>
<dbReference type="SUPFAM" id="SSF46767">
    <property type="entry name" value="Methylated DNA-protein cysteine methyltransferase, C-terminal domain"/>
    <property type="match status" value="1"/>
</dbReference>
<dbReference type="PANTHER" id="PTHR10815">
    <property type="entry name" value="METHYLATED-DNA--PROTEIN-CYSTEINE METHYLTRANSFERASE"/>
    <property type="match status" value="1"/>
</dbReference>
<comment type="catalytic activity">
    <reaction evidence="8">
        <text>a 6-O-methyl-2'-deoxyguanosine in DNA + L-cysteinyl-[protein] = S-methyl-L-cysteinyl-[protein] + a 2'-deoxyguanosine in DNA</text>
        <dbReference type="Rhea" id="RHEA:24000"/>
        <dbReference type="Rhea" id="RHEA-COMP:10131"/>
        <dbReference type="Rhea" id="RHEA-COMP:10132"/>
        <dbReference type="Rhea" id="RHEA-COMP:11367"/>
        <dbReference type="Rhea" id="RHEA-COMP:11368"/>
        <dbReference type="ChEBI" id="CHEBI:29950"/>
        <dbReference type="ChEBI" id="CHEBI:82612"/>
        <dbReference type="ChEBI" id="CHEBI:85445"/>
        <dbReference type="ChEBI" id="CHEBI:85448"/>
        <dbReference type="EC" id="2.1.1.63"/>
    </reaction>
</comment>